<dbReference type="EMBL" id="JANSKX010000009">
    <property type="protein sequence ID" value="MCY1594136.1"/>
    <property type="molecule type" value="Genomic_DNA"/>
</dbReference>
<evidence type="ECO:0000256" key="6">
    <source>
        <dbReference type="SAM" id="SignalP"/>
    </source>
</evidence>
<keyword evidence="2" id="KW-0410">Iron transport</keyword>
<feature type="binding site" evidence="4">
    <location>
        <position position="230"/>
    </location>
    <ligand>
        <name>Fe cation</name>
        <dbReference type="ChEBI" id="CHEBI:24875"/>
    </ligand>
</feature>
<evidence type="ECO:0000256" key="3">
    <source>
        <dbReference type="ARBA" id="ARBA00022729"/>
    </source>
</evidence>
<keyword evidence="2" id="KW-0813">Transport</keyword>
<feature type="binding site" evidence="4">
    <location>
        <position position="229"/>
    </location>
    <ligand>
        <name>Fe cation</name>
        <dbReference type="ChEBI" id="CHEBI:24875"/>
    </ligand>
</feature>
<evidence type="ECO:0000256" key="4">
    <source>
        <dbReference type="PIRSR" id="PIRSR002825-1"/>
    </source>
</evidence>
<evidence type="ECO:0000313" key="8">
    <source>
        <dbReference type="Proteomes" id="UP001081438"/>
    </source>
</evidence>
<sequence>MKRILLPIILVAVLVLTAACGNGGGDKSGSKDGKNGKLVIYNGQHKSATSALIKAFEKDTGIKVEERDGKSNELAHQIVEEGKNSPADLIYTEESSPQIMLDNKGLLAKIDKDASKPIDSKYKSKDDTWTGLLARSRVVAYNKDKISESELPKSVKDLTDSKWKDKFAFQPTSGAFQAQLSAMIKLEGKDAAKEWLEGIKKNGKTYKDNKRALQAVENGDIPFALINNYYWDRQAAEKGKDNLNSRLYFFGNHDLGDMLTVASVGVVKSSKHKEEAEKFVKFATSKKGQQILTDKSKQYPLNKEANTKGMKPFSELKPPEGTQDLGKYADGKEAVNLLKEEGLL</sequence>
<dbReference type="Proteomes" id="UP001081438">
    <property type="component" value="Unassembled WGS sequence"/>
</dbReference>
<dbReference type="GO" id="GO:0006826">
    <property type="term" value="P:iron ion transport"/>
    <property type="evidence" value="ECO:0007669"/>
    <property type="project" value="UniProtKB-KW"/>
</dbReference>
<reference evidence="7" key="1">
    <citation type="journal article" date="2022" name="Int. J. Mol. Sci.">
        <title>Phenotypic and genotypic virulence characterisation of Staphylococcus pettenkoferi strains isolated from human bloodstream and diabetic foot infections.</title>
        <authorList>
            <person name="Magnan C."/>
        </authorList>
    </citation>
    <scope>NUCLEOTIDE SEQUENCE</scope>
    <source>
        <strain evidence="7">NSP020P</strain>
    </source>
</reference>
<dbReference type="PANTHER" id="PTHR30006:SF15">
    <property type="entry name" value="IRON-UTILIZATION PERIPLASMIC PROTEIN"/>
    <property type="match status" value="1"/>
</dbReference>
<dbReference type="PANTHER" id="PTHR30006">
    <property type="entry name" value="THIAMINE-BINDING PERIPLASMIC PROTEIN-RELATED"/>
    <property type="match status" value="1"/>
</dbReference>
<comment type="caution">
    <text evidence="7">The sequence shown here is derived from an EMBL/GenBank/DDBJ whole genome shotgun (WGS) entry which is preliminary data.</text>
</comment>
<evidence type="ECO:0000256" key="5">
    <source>
        <dbReference type="SAM" id="MobiDB-lite"/>
    </source>
</evidence>
<dbReference type="Gene3D" id="3.40.190.10">
    <property type="entry name" value="Periplasmic binding protein-like II"/>
    <property type="match status" value="2"/>
</dbReference>
<keyword evidence="4" id="KW-0479">Metal-binding</keyword>
<feature type="chain" id="PRO_5040494807" evidence="6">
    <location>
        <begin position="19"/>
        <end position="344"/>
    </location>
</feature>
<comment type="similarity">
    <text evidence="1">Belongs to the bacterial solute-binding protein 1 family.</text>
</comment>
<gene>
    <name evidence="7" type="ORF">NW112_02660</name>
</gene>
<keyword evidence="4" id="KW-0408">Iron</keyword>
<dbReference type="InterPro" id="IPR006059">
    <property type="entry name" value="SBP"/>
</dbReference>
<dbReference type="Pfam" id="PF13416">
    <property type="entry name" value="SBP_bac_8"/>
    <property type="match status" value="1"/>
</dbReference>
<dbReference type="PIRSF" id="PIRSF002825">
    <property type="entry name" value="CfbpA"/>
    <property type="match status" value="1"/>
</dbReference>
<feature type="binding site" evidence="4">
    <location>
        <position position="93"/>
    </location>
    <ligand>
        <name>Fe cation</name>
        <dbReference type="ChEBI" id="CHEBI:24875"/>
    </ligand>
</feature>
<evidence type="ECO:0000256" key="2">
    <source>
        <dbReference type="ARBA" id="ARBA00022496"/>
    </source>
</evidence>
<dbReference type="InterPro" id="IPR026045">
    <property type="entry name" value="Ferric-bd"/>
</dbReference>
<organism evidence="7 8">
    <name type="scientific">Staphylococcus pettenkoferi</name>
    <dbReference type="NCBI Taxonomy" id="170573"/>
    <lineage>
        <taxon>Bacteria</taxon>
        <taxon>Bacillati</taxon>
        <taxon>Bacillota</taxon>
        <taxon>Bacilli</taxon>
        <taxon>Bacillales</taxon>
        <taxon>Staphylococcaceae</taxon>
        <taxon>Staphylococcus</taxon>
    </lineage>
</organism>
<keyword evidence="3 6" id="KW-0732">Signal</keyword>
<dbReference type="PROSITE" id="PS51257">
    <property type="entry name" value="PROKAR_LIPOPROTEIN"/>
    <property type="match status" value="1"/>
</dbReference>
<dbReference type="AlphaFoldDB" id="A0A9Q4D346"/>
<feature type="binding site" evidence="4">
    <location>
        <position position="45"/>
    </location>
    <ligand>
        <name>Fe cation</name>
        <dbReference type="ChEBI" id="CHEBI:24875"/>
    </ligand>
</feature>
<keyword evidence="2" id="KW-0406">Ion transport</keyword>
<proteinExistence type="inferred from homology"/>
<feature type="signal peptide" evidence="6">
    <location>
        <begin position="1"/>
        <end position="18"/>
    </location>
</feature>
<evidence type="ECO:0000313" key="7">
    <source>
        <dbReference type="EMBL" id="MCY1594136.1"/>
    </source>
</evidence>
<dbReference type="SUPFAM" id="SSF53850">
    <property type="entry name" value="Periplasmic binding protein-like II"/>
    <property type="match status" value="1"/>
</dbReference>
<dbReference type="RefSeq" id="WP_268211005.1">
    <property type="nucleotide sequence ID" value="NZ_JANSKS010000026.1"/>
</dbReference>
<evidence type="ECO:0000256" key="1">
    <source>
        <dbReference type="ARBA" id="ARBA00008520"/>
    </source>
</evidence>
<feature type="region of interest" description="Disordered" evidence="5">
    <location>
        <begin position="293"/>
        <end position="327"/>
    </location>
</feature>
<dbReference type="GO" id="GO:0030288">
    <property type="term" value="C:outer membrane-bounded periplasmic space"/>
    <property type="evidence" value="ECO:0007669"/>
    <property type="project" value="TreeGrafter"/>
</dbReference>
<protein>
    <submittedName>
        <fullName evidence="7">Extracellular solute-binding protein</fullName>
    </submittedName>
</protein>
<dbReference type="GO" id="GO:0046872">
    <property type="term" value="F:metal ion binding"/>
    <property type="evidence" value="ECO:0007669"/>
    <property type="project" value="UniProtKB-KW"/>
</dbReference>
<name>A0A9Q4D346_9STAP</name>
<accession>A0A9Q4D346</accession>